<evidence type="ECO:0000256" key="3">
    <source>
        <dbReference type="ARBA" id="ARBA00022737"/>
    </source>
</evidence>
<protein>
    <recommendedName>
        <fullName evidence="2">Tetratricopeptide repeat protein 38</fullName>
    </recommendedName>
</protein>
<evidence type="ECO:0000256" key="2">
    <source>
        <dbReference type="ARBA" id="ARBA00019992"/>
    </source>
</evidence>
<dbReference type="InterPro" id="IPR011990">
    <property type="entry name" value="TPR-like_helical_dom_sf"/>
</dbReference>
<dbReference type="CDD" id="cd05804">
    <property type="entry name" value="StaR_like"/>
    <property type="match status" value="1"/>
</dbReference>
<dbReference type="Proteomes" id="UP001069802">
    <property type="component" value="Unassembled WGS sequence"/>
</dbReference>
<comment type="caution">
    <text evidence="5">The sequence shown here is derived from an EMBL/GenBank/DDBJ whole genome shotgun (WGS) entry which is preliminary data.</text>
</comment>
<evidence type="ECO:0000313" key="5">
    <source>
        <dbReference type="EMBL" id="MCZ4282737.1"/>
    </source>
</evidence>
<evidence type="ECO:0000256" key="4">
    <source>
        <dbReference type="ARBA" id="ARBA00022803"/>
    </source>
</evidence>
<dbReference type="EMBL" id="JAPWGY010000010">
    <property type="protein sequence ID" value="MCZ4282737.1"/>
    <property type="molecule type" value="Genomic_DNA"/>
</dbReference>
<keyword evidence="4" id="KW-0802">TPR repeat</keyword>
<name>A0ABT4LNS4_9PROT</name>
<reference evidence="5" key="1">
    <citation type="submission" date="2022-12" db="EMBL/GenBank/DDBJ databases">
        <title>Bacterial isolates from different developmental stages of Nematostella vectensis.</title>
        <authorList>
            <person name="Fraune S."/>
        </authorList>
    </citation>
    <scope>NUCLEOTIDE SEQUENCE</scope>
    <source>
        <strain evidence="5">G21630-S1</strain>
    </source>
</reference>
<evidence type="ECO:0000313" key="6">
    <source>
        <dbReference type="Proteomes" id="UP001069802"/>
    </source>
</evidence>
<dbReference type="SUPFAM" id="SSF48452">
    <property type="entry name" value="TPR-like"/>
    <property type="match status" value="1"/>
</dbReference>
<organism evidence="5 6">
    <name type="scientific">Kiloniella laminariae</name>
    <dbReference type="NCBI Taxonomy" id="454162"/>
    <lineage>
        <taxon>Bacteria</taxon>
        <taxon>Pseudomonadati</taxon>
        <taxon>Pseudomonadota</taxon>
        <taxon>Alphaproteobacteria</taxon>
        <taxon>Rhodospirillales</taxon>
        <taxon>Kiloniellaceae</taxon>
        <taxon>Kiloniella</taxon>
    </lineage>
</organism>
<dbReference type="InterPro" id="IPR033891">
    <property type="entry name" value="TTC38"/>
</dbReference>
<keyword evidence="3" id="KW-0677">Repeat</keyword>
<sequence length="445" mass="50158">MLFDCRGHEVTALSQLAVDQFDNTVSLFLAHSKKTPEALGTTLETDPQLLIALIAKGFFYKMLAKASADPVALESLFKAKLSLRERGATQRESELLKALEDWCSGHLDLSISRLDNLLCKYPLDALTVKLTHACQFIRGQSKAMRSSTTKVLRAWSENDRDYGFILGCHCFGLEETGAYSEAEKIGKQAVELEPDDAWGTHAVGHVLEMSSRPQEGLNWLSQFQDRWDNCNNFSFHMYWHMALFHLELGHKDEVLHLYDNYIRKDHTDDFRDISNGVSLLYRLELEGVDVGHRWEEMARLSATHVNDHSLAFADAHYLLAILGAGNKLAADSFIETMEQKSQGDGTAQAVFRHIGMPLAKAIKASKVGQDGKCVDLLLPVFDQLQQIGGSHAQRDVFHRLLIDAAIRSNRHDTARELLEKRLQDRPDNIWALNRAARIEADFAEI</sequence>
<accession>A0ABT4LNS4</accession>
<dbReference type="Gene3D" id="1.25.40.10">
    <property type="entry name" value="Tetratricopeptide repeat domain"/>
    <property type="match status" value="1"/>
</dbReference>
<dbReference type="PANTHER" id="PTHR16263">
    <property type="entry name" value="TETRATRICOPEPTIDE REPEAT PROTEIN 38"/>
    <property type="match status" value="1"/>
</dbReference>
<dbReference type="RefSeq" id="WP_269424881.1">
    <property type="nucleotide sequence ID" value="NZ_JAPWGY010000010.1"/>
</dbReference>
<gene>
    <name evidence="5" type="ORF">O4H49_18280</name>
</gene>
<proteinExistence type="inferred from homology"/>
<dbReference type="PANTHER" id="PTHR16263:SF4">
    <property type="entry name" value="TETRATRICOPEPTIDE REPEAT PROTEIN 38"/>
    <property type="match status" value="1"/>
</dbReference>
<evidence type="ECO:0000256" key="1">
    <source>
        <dbReference type="ARBA" id="ARBA00005857"/>
    </source>
</evidence>
<comment type="similarity">
    <text evidence="1">Belongs to the TTC38 family.</text>
</comment>
<keyword evidence="6" id="KW-1185">Reference proteome</keyword>